<dbReference type="AlphaFoldDB" id="A0A9P8SGG9"/>
<dbReference type="Proteomes" id="UP000824596">
    <property type="component" value="Unassembled WGS sequence"/>
</dbReference>
<dbReference type="SUPFAM" id="SSF53098">
    <property type="entry name" value="Ribonuclease H-like"/>
    <property type="match status" value="1"/>
</dbReference>
<sequence length="232" mass="26294">MTPHLMRIIRRYSLAQKIGYFTGDNDAKNDTCLRQLAVDLLREYGLAFDPISSRTRCAGHIISLSLQAFLIATSESALRAAIEQAQDESNQVTVAGALHDHIQLEPASGRHGRRRRRNDTAGWRSIGPMGKLHNIAVFIRNSTIHNDAWDDIAGRALGIDNITRWNSWFKLLDAAISQEVLKMTHELLQPFHQATLEQQMQWASIDQVLENMDILLCNLKMQRSNTPITPTW</sequence>
<dbReference type="GeneID" id="68357754"/>
<reference evidence="1" key="1">
    <citation type="submission" date="2021-09" db="EMBL/GenBank/DDBJ databases">
        <title>A high-quality genome of the endoparasitic fungus Hirsutella rhossiliensis with a comparison of Hirsutella genomes reveals transposable elements contributing to genome size variation.</title>
        <authorList>
            <person name="Lin R."/>
            <person name="Jiao Y."/>
            <person name="Sun X."/>
            <person name="Ling J."/>
            <person name="Xie B."/>
            <person name="Cheng X."/>
        </authorList>
    </citation>
    <scope>NUCLEOTIDE SEQUENCE</scope>
    <source>
        <strain evidence="1">HR02</strain>
    </source>
</reference>
<accession>A0A9P8SGG9</accession>
<evidence type="ECO:0000313" key="2">
    <source>
        <dbReference type="Proteomes" id="UP000824596"/>
    </source>
</evidence>
<evidence type="ECO:0000313" key="1">
    <source>
        <dbReference type="EMBL" id="KAH0960470.1"/>
    </source>
</evidence>
<dbReference type="OrthoDB" id="5103939at2759"/>
<dbReference type="InterPro" id="IPR012337">
    <property type="entry name" value="RNaseH-like_sf"/>
</dbReference>
<gene>
    <name evidence="1" type="ORF">HRG_08625</name>
</gene>
<name>A0A9P8SGG9_9HYPO</name>
<organism evidence="1 2">
    <name type="scientific">Hirsutella rhossiliensis</name>
    <dbReference type="NCBI Taxonomy" id="111463"/>
    <lineage>
        <taxon>Eukaryota</taxon>
        <taxon>Fungi</taxon>
        <taxon>Dikarya</taxon>
        <taxon>Ascomycota</taxon>
        <taxon>Pezizomycotina</taxon>
        <taxon>Sordariomycetes</taxon>
        <taxon>Hypocreomycetidae</taxon>
        <taxon>Hypocreales</taxon>
        <taxon>Ophiocordycipitaceae</taxon>
        <taxon>Hirsutella</taxon>
    </lineage>
</organism>
<comment type="caution">
    <text evidence="1">The sequence shown here is derived from an EMBL/GenBank/DDBJ whole genome shotgun (WGS) entry which is preliminary data.</text>
</comment>
<dbReference type="RefSeq" id="XP_044717983.1">
    <property type="nucleotide sequence ID" value="XM_044867096.1"/>
</dbReference>
<protein>
    <submittedName>
        <fullName evidence="1">Transposase-like protein</fullName>
    </submittedName>
</protein>
<proteinExistence type="predicted"/>
<keyword evidence="2" id="KW-1185">Reference proteome</keyword>
<dbReference type="EMBL" id="JAIZPD010000010">
    <property type="protein sequence ID" value="KAH0960470.1"/>
    <property type="molecule type" value="Genomic_DNA"/>
</dbReference>